<feature type="region of interest" description="Disordered" evidence="1">
    <location>
        <begin position="1"/>
        <end position="27"/>
    </location>
</feature>
<reference evidence="2" key="1">
    <citation type="submission" date="2022-06" db="EMBL/GenBank/DDBJ databases">
        <title>Complete genome sequence of soil microorganisms Streptomyces sp. Qhu-M197 isolated from Alpine meadows habitats on the Tibetan Plateau.</title>
        <authorList>
            <person name="Zhang B."/>
            <person name="Xiang X."/>
            <person name="Fan J."/>
        </authorList>
    </citation>
    <scope>NUCLEOTIDE SEQUENCE</scope>
    <source>
        <strain evidence="2">Qhu-M197</strain>
    </source>
</reference>
<evidence type="ECO:0000256" key="1">
    <source>
        <dbReference type="SAM" id="MobiDB-lite"/>
    </source>
</evidence>
<evidence type="ECO:0000313" key="3">
    <source>
        <dbReference type="Proteomes" id="UP001056374"/>
    </source>
</evidence>
<dbReference type="EMBL" id="CP099468">
    <property type="protein sequence ID" value="USQ82897.1"/>
    <property type="molecule type" value="Genomic_DNA"/>
</dbReference>
<dbReference type="RefSeq" id="WP_252545541.1">
    <property type="nucleotide sequence ID" value="NZ_CP099468.1"/>
</dbReference>
<organism evidence="2 3">
    <name type="scientific">Streptomyces phaeoluteigriseus</name>
    <dbReference type="NCBI Taxonomy" id="114686"/>
    <lineage>
        <taxon>Bacteria</taxon>
        <taxon>Bacillati</taxon>
        <taxon>Actinomycetota</taxon>
        <taxon>Actinomycetes</taxon>
        <taxon>Kitasatosporales</taxon>
        <taxon>Streptomycetaceae</taxon>
        <taxon>Streptomyces</taxon>
        <taxon>Streptomyces aurantiacus group</taxon>
    </lineage>
</organism>
<name>A0ABY4Z1G4_9ACTN</name>
<protein>
    <submittedName>
        <fullName evidence="2">Uncharacterized protein</fullName>
    </submittedName>
</protein>
<proteinExistence type="predicted"/>
<evidence type="ECO:0000313" key="2">
    <source>
        <dbReference type="EMBL" id="USQ82897.1"/>
    </source>
</evidence>
<feature type="region of interest" description="Disordered" evidence="1">
    <location>
        <begin position="54"/>
        <end position="73"/>
    </location>
</feature>
<dbReference type="Gene3D" id="1.10.10.10">
    <property type="entry name" value="Winged helix-like DNA-binding domain superfamily/Winged helix DNA-binding domain"/>
    <property type="match status" value="1"/>
</dbReference>
<accession>A0ABY4Z1G4</accession>
<sequence length="103" mass="11488">MPLLRLSHPVGRREGQRAGDRRRGPGIDGVCLRVLTVTLRQPERDGLVGRTVHPARTRRAASTHPPGRHRAPRHRSLVTWTEHHQGTVAAARAAYDERETSSP</sequence>
<gene>
    <name evidence="2" type="ORF">NFX46_03385</name>
</gene>
<dbReference type="InterPro" id="IPR036388">
    <property type="entry name" value="WH-like_DNA-bd_sf"/>
</dbReference>
<keyword evidence="3" id="KW-1185">Reference proteome</keyword>
<feature type="compositionally biased region" description="Basic and acidic residues" evidence="1">
    <location>
        <begin position="11"/>
        <end position="25"/>
    </location>
</feature>
<dbReference type="Proteomes" id="UP001056374">
    <property type="component" value="Chromosome"/>
</dbReference>